<feature type="domain" description="Deacetylase PdaC" evidence="2">
    <location>
        <begin position="42"/>
        <end position="148"/>
    </location>
</feature>
<proteinExistence type="predicted"/>
<feature type="domain" description="DUF3298" evidence="1">
    <location>
        <begin position="169"/>
        <end position="236"/>
    </location>
</feature>
<sequence length="258" mass="29697">MKKILFVLLASMLLFACEDEKKKELNFTNYNVEKAYKQCNPEDGDCTFINLNYPVAKGNKEVAQKINDSIAHRIIQIVSGFSPESTRTPETIDEMVNDFIENYASYREDFPETDIPWEATVFAEITLENANILSIDFNSYTFTGGAHGYGSNTYLNFNPETGEVYTHKDLFSAEFKAFVEKDFRTKEDIPQDVNINSTGMFFENDEFHLPVNISFNENKVILTYNPYEIAAYAEGQKTYEYSLDEVSEYLKIDLSEEE</sequence>
<dbReference type="InterPro" id="IPR037126">
    <property type="entry name" value="PdaC/RsiV-like_sf"/>
</dbReference>
<comment type="caution">
    <text evidence="3">The sequence shown here is derived from an EMBL/GenBank/DDBJ whole genome shotgun (WGS) entry which is preliminary data.</text>
</comment>
<evidence type="ECO:0000259" key="1">
    <source>
        <dbReference type="Pfam" id="PF11738"/>
    </source>
</evidence>
<keyword evidence="4" id="KW-1185">Reference proteome</keyword>
<dbReference type="InterPro" id="IPR025303">
    <property type="entry name" value="PdaC"/>
</dbReference>
<evidence type="ECO:0000313" key="4">
    <source>
        <dbReference type="Proteomes" id="UP001595793"/>
    </source>
</evidence>
<dbReference type="RefSeq" id="WP_290236249.1">
    <property type="nucleotide sequence ID" value="NZ_JAUFPZ010000002.1"/>
</dbReference>
<accession>A0ABV8H2T0</accession>
<gene>
    <name evidence="3" type="ORF">ACFOS1_03175</name>
</gene>
<evidence type="ECO:0000313" key="3">
    <source>
        <dbReference type="EMBL" id="MFC4026392.1"/>
    </source>
</evidence>
<evidence type="ECO:0000259" key="2">
    <source>
        <dbReference type="Pfam" id="PF13739"/>
    </source>
</evidence>
<dbReference type="Gene3D" id="3.30.565.40">
    <property type="entry name" value="Fervidobacterium nodosum Rt17-B1 like"/>
    <property type="match status" value="1"/>
</dbReference>
<dbReference type="Gene3D" id="3.90.640.20">
    <property type="entry name" value="Heat-shock cognate protein, ATPase"/>
    <property type="match status" value="1"/>
</dbReference>
<dbReference type="Pfam" id="PF11738">
    <property type="entry name" value="DUF3298"/>
    <property type="match status" value="1"/>
</dbReference>
<name>A0ABV8H2T0_9FLAO</name>
<dbReference type="Proteomes" id="UP001595793">
    <property type="component" value="Unassembled WGS sequence"/>
</dbReference>
<dbReference type="PROSITE" id="PS51257">
    <property type="entry name" value="PROKAR_LIPOPROTEIN"/>
    <property type="match status" value="1"/>
</dbReference>
<reference evidence="4" key="1">
    <citation type="journal article" date="2019" name="Int. J. Syst. Evol. Microbiol.">
        <title>The Global Catalogue of Microorganisms (GCM) 10K type strain sequencing project: providing services to taxonomists for standard genome sequencing and annotation.</title>
        <authorList>
            <consortium name="The Broad Institute Genomics Platform"/>
            <consortium name="The Broad Institute Genome Sequencing Center for Infectious Disease"/>
            <person name="Wu L."/>
            <person name="Ma J."/>
        </authorList>
    </citation>
    <scope>NUCLEOTIDE SEQUENCE [LARGE SCALE GENOMIC DNA]</scope>
    <source>
        <strain evidence="4">CECT 9128</strain>
    </source>
</reference>
<dbReference type="Pfam" id="PF13739">
    <property type="entry name" value="PdaC"/>
    <property type="match status" value="1"/>
</dbReference>
<dbReference type="EMBL" id="JBHSAS010000006">
    <property type="protein sequence ID" value="MFC4026392.1"/>
    <property type="molecule type" value="Genomic_DNA"/>
</dbReference>
<dbReference type="InterPro" id="IPR021729">
    <property type="entry name" value="DUF3298"/>
</dbReference>
<protein>
    <submittedName>
        <fullName evidence="3">DUF3298 and DUF4163 domain-containing protein</fullName>
    </submittedName>
</protein>
<organism evidence="3 4">
    <name type="scientific">Zunongwangia endophytica</name>
    <dbReference type="NCBI Taxonomy" id="1808945"/>
    <lineage>
        <taxon>Bacteria</taxon>
        <taxon>Pseudomonadati</taxon>
        <taxon>Bacteroidota</taxon>
        <taxon>Flavobacteriia</taxon>
        <taxon>Flavobacteriales</taxon>
        <taxon>Flavobacteriaceae</taxon>
        <taxon>Zunongwangia</taxon>
    </lineage>
</organism>